<dbReference type="InterPro" id="IPR002165">
    <property type="entry name" value="Plexin_repeat"/>
</dbReference>
<keyword evidence="9" id="KW-1015">Disulfide bond</keyword>
<evidence type="ECO:0000256" key="9">
    <source>
        <dbReference type="ARBA" id="ARBA00023157"/>
    </source>
</evidence>
<sequence>MNSFILLSLFATVIVGKSPRLKFVVHEPSRFHFNKPENYISMYHQEGSDTLYLGGQAMVYVLTFTNRGVRDLQIAAASDQTAIDTCKAKAAPLELECDNFITVIQKVNDTIVVCGTNAGSPRCWMLVNDTVLTDVQGNGQIASASDISPPYPSQRSISLPADGSLYSAMSSVAGHAGSIRRTFGSQKLLKTENVWLLNPQFAGAAIIPSSQKFKEEIYFFFSEINKTARVDEEPYRARIGRICTWFYVISRWMKGASKPCWQTQWTTFMKARVMCGAGTTQQQYNNMKQAVVLTAQDKRAGVMYGLFSNAWGRTVICAYSIEDIDQAFSTSKLRGYSSPFIGTRPGMCVRKNSSVGGPNEIKNLGVIRYHPEIEDVIRPVGVAPLDLPTDDQITHTVADIVLAVNDEHYSVLYLGTDQGKILKVLHTSEGVFIISQYSLFRNEGPVLNMAIDSQKGHLYVGTAMEVQRLQLADCGRYGDTCRECILSRDPYCGWDRARRKCIAIPPGYNVTTGALIQNLDHSNSSVCGEAAALKQRRTSPREVVVQSNTSIFLPCPVRSFHATYRWEKDNCIKNYPCLFSGDFCVLGPVVDTPLKEGVFRCMATEDGFKVEVISFRLVNNGRLLAASLASTLGLSILLAVSTLWLH</sequence>
<evidence type="ECO:0000256" key="14">
    <source>
        <dbReference type="SAM" id="SignalP"/>
    </source>
</evidence>
<dbReference type="SMART" id="SM00630">
    <property type="entry name" value="Sema"/>
    <property type="match status" value="1"/>
</dbReference>
<dbReference type="FunFam" id="2.130.10.10:FF:000223">
    <property type="entry name" value="semaphorin-7A isoform X1"/>
    <property type="match status" value="1"/>
</dbReference>
<feature type="transmembrane region" description="Helical" evidence="13">
    <location>
        <begin position="623"/>
        <end position="645"/>
    </location>
</feature>
<dbReference type="Pfam" id="PF01403">
    <property type="entry name" value="Sema"/>
    <property type="match status" value="1"/>
</dbReference>
<comment type="subcellular location">
    <subcellularLocation>
        <location evidence="1">Membrane</location>
    </subcellularLocation>
</comment>
<evidence type="ECO:0000256" key="2">
    <source>
        <dbReference type="ARBA" id="ARBA00009492"/>
    </source>
</evidence>
<dbReference type="PANTHER" id="PTHR11036">
    <property type="entry name" value="SEMAPHORIN"/>
    <property type="match status" value="1"/>
</dbReference>
<dbReference type="InterPro" id="IPR015943">
    <property type="entry name" value="WD40/YVTN_repeat-like_dom_sf"/>
</dbReference>
<keyword evidence="8 13" id="KW-0472">Membrane</keyword>
<dbReference type="FunFam" id="2.60.40.10:FF:001170">
    <property type="entry name" value="Sema domain, immunoglobulin domain (Ig), short basic domain, secreted, (Semaphorin) 3F"/>
    <property type="match status" value="1"/>
</dbReference>
<evidence type="ECO:0000256" key="8">
    <source>
        <dbReference type="ARBA" id="ARBA00023136"/>
    </source>
</evidence>
<keyword evidence="17" id="KW-1185">Reference proteome</keyword>
<feature type="signal peptide" evidence="14">
    <location>
        <begin position="1"/>
        <end position="16"/>
    </location>
</feature>
<comment type="caution">
    <text evidence="16">The sequence shown here is derived from an EMBL/GenBank/DDBJ whole genome shotgun (WGS) entry which is preliminary data.</text>
</comment>
<dbReference type="PANTHER" id="PTHR11036:SF85">
    <property type="entry name" value="SI:CH211-113G11.6 ISOFORM X1"/>
    <property type="match status" value="1"/>
</dbReference>
<dbReference type="Gene3D" id="3.30.1680.10">
    <property type="entry name" value="ligand-binding face of the semaphorins, domain 2"/>
    <property type="match status" value="1"/>
</dbReference>
<dbReference type="EMBL" id="REGW02000012">
    <property type="protein sequence ID" value="KAE8289278.1"/>
    <property type="molecule type" value="Genomic_DNA"/>
</dbReference>
<dbReference type="Pfam" id="PF01437">
    <property type="entry name" value="PSI"/>
    <property type="match status" value="1"/>
</dbReference>
<reference evidence="16 17" key="1">
    <citation type="submission" date="2019-07" db="EMBL/GenBank/DDBJ databases">
        <title>Chromosome genome assembly for large yellow croaker.</title>
        <authorList>
            <person name="Xiao S."/>
        </authorList>
    </citation>
    <scope>NUCLEOTIDE SEQUENCE [LARGE SCALE GENOMIC DNA]</scope>
    <source>
        <strain evidence="16">JMULYC20181020</strain>
        <tissue evidence="16">Muscle</tissue>
    </source>
</reference>
<dbReference type="InterPro" id="IPR013783">
    <property type="entry name" value="Ig-like_fold"/>
</dbReference>
<dbReference type="GO" id="GO:0001755">
    <property type="term" value="P:neural crest cell migration"/>
    <property type="evidence" value="ECO:0007669"/>
    <property type="project" value="TreeGrafter"/>
</dbReference>
<evidence type="ECO:0000259" key="15">
    <source>
        <dbReference type="PROSITE" id="PS51004"/>
    </source>
</evidence>
<protein>
    <recommendedName>
        <fullName evidence="11">Semaphorin-1A</fullName>
    </recommendedName>
</protein>
<dbReference type="PROSITE" id="PS51004">
    <property type="entry name" value="SEMA"/>
    <property type="match status" value="1"/>
</dbReference>
<dbReference type="GO" id="GO:0045499">
    <property type="term" value="F:chemorepellent activity"/>
    <property type="evidence" value="ECO:0007669"/>
    <property type="project" value="TreeGrafter"/>
</dbReference>
<gene>
    <name evidence="16" type="ORF">D5F01_LYC13161</name>
</gene>
<dbReference type="SUPFAM" id="SSF101912">
    <property type="entry name" value="Sema domain"/>
    <property type="match status" value="1"/>
</dbReference>
<evidence type="ECO:0000256" key="13">
    <source>
        <dbReference type="SAM" id="Phobius"/>
    </source>
</evidence>
<feature type="domain" description="Sema" evidence="15">
    <location>
        <begin position="20"/>
        <end position="471"/>
    </location>
</feature>
<dbReference type="GO" id="GO:0007411">
    <property type="term" value="P:axon guidance"/>
    <property type="evidence" value="ECO:0007669"/>
    <property type="project" value="UniProtKB-ARBA"/>
</dbReference>
<dbReference type="SUPFAM" id="SSF103575">
    <property type="entry name" value="Plexin repeat"/>
    <property type="match status" value="1"/>
</dbReference>
<dbReference type="GO" id="GO:0030215">
    <property type="term" value="F:semaphorin receptor binding"/>
    <property type="evidence" value="ECO:0007669"/>
    <property type="project" value="InterPro"/>
</dbReference>
<dbReference type="InterPro" id="IPR016201">
    <property type="entry name" value="PSI"/>
</dbReference>
<keyword evidence="4 13" id="KW-0812">Transmembrane</keyword>
<keyword evidence="14" id="KW-0732">Signal</keyword>
<keyword evidence="7 13" id="KW-1133">Transmembrane helix</keyword>
<keyword evidence="6" id="KW-0524">Neurogenesis</keyword>
<dbReference type="GO" id="GO:0005886">
    <property type="term" value="C:plasma membrane"/>
    <property type="evidence" value="ECO:0007669"/>
    <property type="project" value="TreeGrafter"/>
</dbReference>
<keyword evidence="5" id="KW-0221">Differentiation</keyword>
<accession>A0A6G0ICL8</accession>
<dbReference type="Proteomes" id="UP000424527">
    <property type="component" value="Unassembled WGS sequence"/>
</dbReference>
<evidence type="ECO:0000313" key="16">
    <source>
        <dbReference type="EMBL" id="KAE8289278.1"/>
    </source>
</evidence>
<dbReference type="FunFam" id="3.30.1680.10:FF:000016">
    <property type="entry name" value="Putative Semaphorin-6B"/>
    <property type="match status" value="1"/>
</dbReference>
<evidence type="ECO:0000256" key="7">
    <source>
        <dbReference type="ARBA" id="ARBA00022989"/>
    </source>
</evidence>
<dbReference type="InterPro" id="IPR001627">
    <property type="entry name" value="Semap_dom"/>
</dbReference>
<dbReference type="AlphaFoldDB" id="A0A6G0ICL8"/>
<feature type="chain" id="PRO_5026108581" description="Semaphorin-1A" evidence="14">
    <location>
        <begin position="17"/>
        <end position="646"/>
    </location>
</feature>
<evidence type="ECO:0000256" key="11">
    <source>
        <dbReference type="ARBA" id="ARBA00074143"/>
    </source>
</evidence>
<dbReference type="GO" id="GO:0071526">
    <property type="term" value="P:semaphorin-plexin signaling pathway"/>
    <property type="evidence" value="ECO:0007669"/>
    <property type="project" value="TreeGrafter"/>
</dbReference>
<dbReference type="InterPro" id="IPR027231">
    <property type="entry name" value="Semaphorin"/>
</dbReference>
<evidence type="ECO:0000256" key="10">
    <source>
        <dbReference type="ARBA" id="ARBA00023180"/>
    </source>
</evidence>
<evidence type="ECO:0000256" key="1">
    <source>
        <dbReference type="ARBA" id="ARBA00004370"/>
    </source>
</evidence>
<organism evidence="16 17">
    <name type="scientific">Larimichthys crocea</name>
    <name type="common">Large yellow croaker</name>
    <name type="synonym">Pseudosciaena crocea</name>
    <dbReference type="NCBI Taxonomy" id="215358"/>
    <lineage>
        <taxon>Eukaryota</taxon>
        <taxon>Metazoa</taxon>
        <taxon>Chordata</taxon>
        <taxon>Craniata</taxon>
        <taxon>Vertebrata</taxon>
        <taxon>Euteleostomi</taxon>
        <taxon>Actinopterygii</taxon>
        <taxon>Neopterygii</taxon>
        <taxon>Teleostei</taxon>
        <taxon>Neoteleostei</taxon>
        <taxon>Acanthomorphata</taxon>
        <taxon>Eupercaria</taxon>
        <taxon>Sciaenidae</taxon>
        <taxon>Larimichthys</taxon>
    </lineage>
</organism>
<dbReference type="InterPro" id="IPR036352">
    <property type="entry name" value="Semap_dom_sf"/>
</dbReference>
<keyword evidence="3" id="KW-0217">Developmental protein</keyword>
<evidence type="ECO:0000256" key="3">
    <source>
        <dbReference type="ARBA" id="ARBA00022473"/>
    </source>
</evidence>
<evidence type="ECO:0000256" key="4">
    <source>
        <dbReference type="ARBA" id="ARBA00022692"/>
    </source>
</evidence>
<name>A0A6G0ICL8_LARCR</name>
<comment type="caution">
    <text evidence="12">Lacks conserved residue(s) required for the propagation of feature annotation.</text>
</comment>
<dbReference type="GO" id="GO:0030335">
    <property type="term" value="P:positive regulation of cell migration"/>
    <property type="evidence" value="ECO:0007669"/>
    <property type="project" value="TreeGrafter"/>
</dbReference>
<evidence type="ECO:0000256" key="5">
    <source>
        <dbReference type="ARBA" id="ARBA00022782"/>
    </source>
</evidence>
<dbReference type="Gene3D" id="2.130.10.10">
    <property type="entry name" value="YVTN repeat-like/Quinoprotein amine dehydrogenase"/>
    <property type="match status" value="1"/>
</dbReference>
<proteinExistence type="inferred from homology"/>
<keyword evidence="10" id="KW-0325">Glycoprotein</keyword>
<evidence type="ECO:0000256" key="6">
    <source>
        <dbReference type="ARBA" id="ARBA00022902"/>
    </source>
</evidence>
<evidence type="ECO:0000256" key="12">
    <source>
        <dbReference type="PROSITE-ProRule" id="PRU00352"/>
    </source>
</evidence>
<evidence type="ECO:0000313" key="17">
    <source>
        <dbReference type="Proteomes" id="UP000424527"/>
    </source>
</evidence>
<dbReference type="Gene3D" id="2.60.40.10">
    <property type="entry name" value="Immunoglobulins"/>
    <property type="match status" value="1"/>
</dbReference>
<comment type="similarity">
    <text evidence="2">Belongs to the semaphorin family.</text>
</comment>
<dbReference type="SMART" id="SM00423">
    <property type="entry name" value="PSI"/>
    <property type="match status" value="1"/>
</dbReference>